<evidence type="ECO:0000313" key="18">
    <source>
        <dbReference type="EMBL" id="SAK52331.1"/>
    </source>
</evidence>
<evidence type="ECO:0000256" key="8">
    <source>
        <dbReference type="ARBA" id="ARBA00022982"/>
    </source>
</evidence>
<comment type="subunit">
    <text evidence="3">Heterooctamer of two A chains, two B chains, two C chains and two D chains.</text>
</comment>
<dbReference type="NCBIfam" id="TIGR02847">
    <property type="entry name" value="CyoD"/>
    <property type="match status" value="1"/>
</dbReference>
<dbReference type="STRING" id="1777138.AWB77_01394"/>
<comment type="function">
    <text evidence="12">Cytochrome bo(3) ubiquinol terminal oxidase is the component of the aerobic respiratory chain of E.coli that predominates when cells are grown at high aeration. Has proton pump activity across the membrane in addition to electron transfer, pumping 2 protons/electron.</text>
</comment>
<evidence type="ECO:0000256" key="10">
    <source>
        <dbReference type="ARBA" id="ARBA00023002"/>
    </source>
</evidence>
<evidence type="ECO:0000256" key="3">
    <source>
        <dbReference type="ARBA" id="ARBA00011700"/>
    </source>
</evidence>
<feature type="transmembrane region" description="Helical" evidence="17">
    <location>
        <begin position="81"/>
        <end position="100"/>
    </location>
</feature>
<evidence type="ECO:0000256" key="14">
    <source>
        <dbReference type="ARBA" id="ARBA00030211"/>
    </source>
</evidence>
<sequence>MAHSHSNSSDFPHVTVGGYLVGFVLAVVLTVASFWVATSGAFRGEGTIAALAVLAAVQVIVHVIFFLHVNASKGQRWHAMSFAYTILMSLILIVGTVWVMHNVHTLMMAR</sequence>
<dbReference type="GO" id="GO:0009486">
    <property type="term" value="F:cytochrome bo3 ubiquinol oxidase activity"/>
    <property type="evidence" value="ECO:0007669"/>
    <property type="project" value="InterPro"/>
</dbReference>
<evidence type="ECO:0000256" key="7">
    <source>
        <dbReference type="ARBA" id="ARBA00022692"/>
    </source>
</evidence>
<keyword evidence="5" id="KW-0813">Transport</keyword>
<reference evidence="18" key="1">
    <citation type="submission" date="2016-01" db="EMBL/GenBank/DDBJ databases">
        <authorList>
            <person name="Peeters C."/>
        </authorList>
    </citation>
    <scope>NUCLEOTIDE SEQUENCE</scope>
    <source>
        <strain evidence="18">LMG 29320</strain>
    </source>
</reference>
<dbReference type="GO" id="GO:0019646">
    <property type="term" value="P:aerobic electron transport chain"/>
    <property type="evidence" value="ECO:0007669"/>
    <property type="project" value="TreeGrafter"/>
</dbReference>
<evidence type="ECO:0000256" key="12">
    <source>
        <dbReference type="ARBA" id="ARBA00025694"/>
    </source>
</evidence>
<dbReference type="GO" id="GO:0009319">
    <property type="term" value="C:cytochrome o ubiquinol oxidase complex"/>
    <property type="evidence" value="ECO:0007669"/>
    <property type="project" value="TreeGrafter"/>
</dbReference>
<keyword evidence="10" id="KW-0560">Oxidoreductase</keyword>
<keyword evidence="9 17" id="KW-1133">Transmembrane helix</keyword>
<dbReference type="OrthoDB" id="2375888at2"/>
<organism evidence="18 19">
    <name type="scientific">Caballeronia fortuita</name>
    <dbReference type="NCBI Taxonomy" id="1777138"/>
    <lineage>
        <taxon>Bacteria</taxon>
        <taxon>Pseudomonadati</taxon>
        <taxon>Pseudomonadota</taxon>
        <taxon>Betaproteobacteria</taxon>
        <taxon>Burkholderiales</taxon>
        <taxon>Burkholderiaceae</taxon>
        <taxon>Caballeronia</taxon>
    </lineage>
</organism>
<dbReference type="PANTHER" id="PTHR36835">
    <property type="entry name" value="CYTOCHROME BO(3) UBIQUINOL OXIDASE SUBUNIT 4"/>
    <property type="match status" value="1"/>
</dbReference>
<gene>
    <name evidence="18" type="ORF">AWB77_01394</name>
</gene>
<dbReference type="GO" id="GO:0005886">
    <property type="term" value="C:plasma membrane"/>
    <property type="evidence" value="ECO:0007669"/>
    <property type="project" value="UniProtKB-SubCell"/>
</dbReference>
<evidence type="ECO:0000256" key="16">
    <source>
        <dbReference type="ARBA" id="ARBA00032185"/>
    </source>
</evidence>
<evidence type="ECO:0000256" key="17">
    <source>
        <dbReference type="SAM" id="Phobius"/>
    </source>
</evidence>
<keyword evidence="6" id="KW-1003">Cell membrane</keyword>
<evidence type="ECO:0000256" key="4">
    <source>
        <dbReference type="ARBA" id="ARBA00014689"/>
    </source>
</evidence>
<protein>
    <recommendedName>
        <fullName evidence="4">Cytochrome bo(3) ubiquinol oxidase subunit 4</fullName>
    </recommendedName>
    <alternativeName>
        <fullName evidence="16">Cytochrome o ubiquinol oxidase subunit 4</fullName>
    </alternativeName>
    <alternativeName>
        <fullName evidence="13">Oxidase bo(3) subunit 4</fullName>
    </alternativeName>
    <alternativeName>
        <fullName evidence="14">Ubiquinol oxidase polypeptide IV</fullName>
    </alternativeName>
    <alternativeName>
        <fullName evidence="15">Ubiquinol oxidase subunit 4</fullName>
    </alternativeName>
</protein>
<evidence type="ECO:0000256" key="1">
    <source>
        <dbReference type="ARBA" id="ARBA00004651"/>
    </source>
</evidence>
<name>A0A158A3D2_9BURK</name>
<keyword evidence="19" id="KW-1185">Reference proteome</keyword>
<dbReference type="EMBL" id="FCNX02000002">
    <property type="protein sequence ID" value="SAK52331.1"/>
    <property type="molecule type" value="Genomic_DNA"/>
</dbReference>
<dbReference type="GO" id="GO:0015990">
    <property type="term" value="P:electron transport coupled proton transport"/>
    <property type="evidence" value="ECO:0007669"/>
    <property type="project" value="InterPro"/>
</dbReference>
<evidence type="ECO:0000256" key="9">
    <source>
        <dbReference type="ARBA" id="ARBA00022989"/>
    </source>
</evidence>
<keyword evidence="11 17" id="KW-0472">Membrane</keyword>
<accession>A0A158A3D2</accession>
<dbReference type="Proteomes" id="UP000054903">
    <property type="component" value="Unassembled WGS sequence"/>
</dbReference>
<evidence type="ECO:0000256" key="5">
    <source>
        <dbReference type="ARBA" id="ARBA00022448"/>
    </source>
</evidence>
<evidence type="ECO:0000256" key="13">
    <source>
        <dbReference type="ARBA" id="ARBA00030071"/>
    </source>
</evidence>
<comment type="similarity">
    <text evidence="2">Belongs to the cytochrome c oxidase bacterial subunit 4 family.</text>
</comment>
<feature type="transmembrane region" description="Helical" evidence="17">
    <location>
        <begin position="48"/>
        <end position="69"/>
    </location>
</feature>
<dbReference type="InterPro" id="IPR050968">
    <property type="entry name" value="Cytochrome_c_oxidase_bac_sub4"/>
</dbReference>
<dbReference type="InterPro" id="IPR005171">
    <property type="entry name" value="Cyt_c_oxidase_su4_prok"/>
</dbReference>
<evidence type="ECO:0000256" key="6">
    <source>
        <dbReference type="ARBA" id="ARBA00022475"/>
    </source>
</evidence>
<evidence type="ECO:0000256" key="2">
    <source>
        <dbReference type="ARBA" id="ARBA00008079"/>
    </source>
</evidence>
<comment type="subcellular location">
    <subcellularLocation>
        <location evidence="1">Cell membrane</location>
        <topology evidence="1">Multi-pass membrane protein</topology>
    </subcellularLocation>
</comment>
<proteinExistence type="inferred from homology"/>
<keyword evidence="8" id="KW-0249">Electron transport</keyword>
<evidence type="ECO:0000256" key="15">
    <source>
        <dbReference type="ARBA" id="ARBA00031887"/>
    </source>
</evidence>
<dbReference type="PANTHER" id="PTHR36835:SF1">
    <property type="entry name" value="CYTOCHROME BO(3) UBIQUINOL OXIDASE SUBUNIT 4"/>
    <property type="match status" value="1"/>
</dbReference>
<dbReference type="RefSeq" id="WP_061133622.1">
    <property type="nucleotide sequence ID" value="NZ_FCNX02000002.1"/>
</dbReference>
<dbReference type="Pfam" id="PF03626">
    <property type="entry name" value="COX4_pro"/>
    <property type="match status" value="1"/>
</dbReference>
<keyword evidence="7 17" id="KW-0812">Transmembrane</keyword>
<evidence type="ECO:0000256" key="11">
    <source>
        <dbReference type="ARBA" id="ARBA00023136"/>
    </source>
</evidence>
<dbReference type="GO" id="GO:0015078">
    <property type="term" value="F:proton transmembrane transporter activity"/>
    <property type="evidence" value="ECO:0007669"/>
    <property type="project" value="TreeGrafter"/>
</dbReference>
<feature type="transmembrane region" description="Helical" evidence="17">
    <location>
        <begin position="16"/>
        <end position="36"/>
    </location>
</feature>
<comment type="caution">
    <text evidence="18">The sequence shown here is derived from an EMBL/GenBank/DDBJ whole genome shotgun (WGS) entry which is preliminary data.</text>
</comment>
<evidence type="ECO:0000313" key="19">
    <source>
        <dbReference type="Proteomes" id="UP000054903"/>
    </source>
</evidence>
<dbReference type="AlphaFoldDB" id="A0A158A3D2"/>
<dbReference type="InterPro" id="IPR014210">
    <property type="entry name" value="Cyt_o_ubiqinol_oxidase_su4"/>
</dbReference>